<dbReference type="Gene3D" id="1.10.441.10">
    <property type="entry name" value="Phosphomannose Isomerase, domain 2"/>
    <property type="match status" value="1"/>
</dbReference>
<evidence type="ECO:0000256" key="8">
    <source>
        <dbReference type="PIRSR" id="PIRSR001480-2"/>
    </source>
</evidence>
<dbReference type="GO" id="GO:0005975">
    <property type="term" value="P:carbohydrate metabolic process"/>
    <property type="evidence" value="ECO:0007669"/>
    <property type="project" value="InterPro"/>
</dbReference>
<dbReference type="PANTHER" id="PTHR10309:SF0">
    <property type="entry name" value="MANNOSE-6-PHOSPHATE ISOMERASE"/>
    <property type="match status" value="1"/>
</dbReference>
<evidence type="ECO:0000256" key="3">
    <source>
        <dbReference type="ARBA" id="ARBA00011956"/>
    </source>
</evidence>
<comment type="catalytic activity">
    <reaction evidence="1">
        <text>D-mannose 6-phosphate = D-fructose 6-phosphate</text>
        <dbReference type="Rhea" id="RHEA:12356"/>
        <dbReference type="ChEBI" id="CHEBI:58735"/>
        <dbReference type="ChEBI" id="CHEBI:61527"/>
        <dbReference type="EC" id="5.3.1.8"/>
    </reaction>
</comment>
<dbReference type="GO" id="GO:0004476">
    <property type="term" value="F:mannose-6-phosphate isomerase activity"/>
    <property type="evidence" value="ECO:0007669"/>
    <property type="project" value="UniProtKB-EC"/>
</dbReference>
<dbReference type="SUPFAM" id="SSF51182">
    <property type="entry name" value="RmlC-like cupins"/>
    <property type="match status" value="1"/>
</dbReference>
<reference evidence="10 11" key="1">
    <citation type="journal article" date="2009" name="Int. J. Syst. Evol. Microbiol.">
        <title>Nocardioides caeni sp. nov., isolated from wastewater.</title>
        <authorList>
            <person name="Yoon J.H."/>
            <person name="Kang S.J."/>
            <person name="Park S."/>
            <person name="Kim W."/>
            <person name="Oh T.K."/>
        </authorList>
    </citation>
    <scope>NUCLEOTIDE SEQUENCE [LARGE SCALE GENOMIC DNA]</scope>
    <source>
        <strain evidence="10 11">DSM 23134</strain>
    </source>
</reference>
<sequence length="392" mass="41204">MLVLSCPTQSYDWGSIDDIPGFQRREGDGKPVAEVWVGTHPLGTATILGPSHSGEPLTEVSGELGLMLKVLAANQPLSIQVHPNSAQARAGFAAEEAAGVAIDAPERVYKDPYPKPEMVYALSTFDSLVGFRPTAEILRLLLPIQHPVTNALAKELRGNPGFAGIVKLVEGLLLDPPSADAVAEVVEGCRRALSEGIDIKRAYATALEIADYYPGDVGVVVSLLLNRLTLQPGEAAYLGSGIIHAHLSGMCLEVMVSSDNVLRAGLTSKHVDPAGLVQCLEEGMSRVARVTPQLFGTSTDVFAPGRDFALSVTQSSQADPGGVVLPASGQRLLVCTGGEVALINEREEMIHLRRGDAGYADAGDGEIRVIGTGEVAQAYSPDGAAGRLDDLI</sequence>
<evidence type="ECO:0000313" key="11">
    <source>
        <dbReference type="Proteomes" id="UP000307087"/>
    </source>
</evidence>
<comment type="cofactor">
    <cofactor evidence="8">
        <name>Zn(2+)</name>
        <dbReference type="ChEBI" id="CHEBI:29105"/>
    </cofactor>
    <text evidence="8">Binds 1 zinc ion per subunit.</text>
</comment>
<dbReference type="EC" id="5.3.1.8" evidence="3"/>
<feature type="binding site" evidence="8">
    <location>
        <position position="80"/>
    </location>
    <ligand>
        <name>Zn(2+)</name>
        <dbReference type="ChEBI" id="CHEBI:29105"/>
    </ligand>
</feature>
<dbReference type="GO" id="GO:0005829">
    <property type="term" value="C:cytosol"/>
    <property type="evidence" value="ECO:0007669"/>
    <property type="project" value="TreeGrafter"/>
</dbReference>
<evidence type="ECO:0000256" key="5">
    <source>
        <dbReference type="ARBA" id="ARBA00022833"/>
    </source>
</evidence>
<dbReference type="PANTHER" id="PTHR10309">
    <property type="entry name" value="MANNOSE-6-PHOSPHATE ISOMERASE"/>
    <property type="match status" value="1"/>
</dbReference>
<dbReference type="OrthoDB" id="9792649at2"/>
<dbReference type="InterPro" id="IPR001250">
    <property type="entry name" value="Man6P_Isoase-1"/>
</dbReference>
<feature type="active site" evidence="7">
    <location>
        <position position="263"/>
    </location>
</feature>
<dbReference type="InterPro" id="IPR011051">
    <property type="entry name" value="RmlC_Cupin_sf"/>
</dbReference>
<dbReference type="Proteomes" id="UP000307087">
    <property type="component" value="Unassembled WGS sequence"/>
</dbReference>
<evidence type="ECO:0000256" key="6">
    <source>
        <dbReference type="ARBA" id="ARBA00023235"/>
    </source>
</evidence>
<organism evidence="10 11">
    <name type="scientific">Nocardioides caeni</name>
    <dbReference type="NCBI Taxonomy" id="574700"/>
    <lineage>
        <taxon>Bacteria</taxon>
        <taxon>Bacillati</taxon>
        <taxon>Actinomycetota</taxon>
        <taxon>Actinomycetes</taxon>
        <taxon>Propionibacteriales</taxon>
        <taxon>Nocardioidaceae</taxon>
        <taxon>Nocardioides</taxon>
    </lineage>
</organism>
<dbReference type="InterPro" id="IPR014710">
    <property type="entry name" value="RmlC-like_jellyroll"/>
</dbReference>
<name>A0A4S8N2R4_9ACTN</name>
<feature type="binding site" evidence="8">
    <location>
        <position position="244"/>
    </location>
    <ligand>
        <name>Zn(2+)</name>
        <dbReference type="ChEBI" id="CHEBI:29105"/>
    </ligand>
</feature>
<dbReference type="InterPro" id="IPR016305">
    <property type="entry name" value="Mannose-6-P_Isomerase"/>
</dbReference>
<keyword evidence="6 10" id="KW-0413">Isomerase</keyword>
<keyword evidence="4 8" id="KW-0479">Metal-binding</keyword>
<evidence type="ECO:0000313" key="10">
    <source>
        <dbReference type="EMBL" id="THV09249.1"/>
    </source>
</evidence>
<dbReference type="GO" id="GO:0008270">
    <property type="term" value="F:zinc ion binding"/>
    <property type="evidence" value="ECO:0007669"/>
    <property type="project" value="InterPro"/>
</dbReference>
<dbReference type="AlphaFoldDB" id="A0A4S8N2R4"/>
<gene>
    <name evidence="10" type="primary">manA</name>
    <name evidence="10" type="ORF">E9934_16905</name>
</gene>
<dbReference type="CDD" id="cd07011">
    <property type="entry name" value="cupin_PMI_type_I_N"/>
    <property type="match status" value="1"/>
</dbReference>
<evidence type="ECO:0000256" key="2">
    <source>
        <dbReference type="ARBA" id="ARBA00010772"/>
    </source>
</evidence>
<dbReference type="GO" id="GO:0009298">
    <property type="term" value="P:GDP-mannose biosynthetic process"/>
    <property type="evidence" value="ECO:0007669"/>
    <property type="project" value="InterPro"/>
</dbReference>
<dbReference type="RefSeq" id="WP_136564078.1">
    <property type="nucleotide sequence ID" value="NZ_BAABLS010000007.1"/>
</dbReference>
<dbReference type="EMBL" id="STGW01000015">
    <property type="protein sequence ID" value="THV09249.1"/>
    <property type="molecule type" value="Genomic_DNA"/>
</dbReference>
<evidence type="ECO:0000256" key="7">
    <source>
        <dbReference type="PIRSR" id="PIRSR001480-1"/>
    </source>
</evidence>
<accession>A0A4S8N2R4</accession>
<evidence type="ECO:0000256" key="4">
    <source>
        <dbReference type="ARBA" id="ARBA00022723"/>
    </source>
</evidence>
<keyword evidence="5 8" id="KW-0862">Zinc</keyword>
<evidence type="ECO:0000256" key="1">
    <source>
        <dbReference type="ARBA" id="ARBA00000757"/>
    </source>
</evidence>
<comment type="similarity">
    <text evidence="2">Belongs to the mannose-6-phosphate isomerase type 1 family.</text>
</comment>
<dbReference type="Pfam" id="PF20511">
    <property type="entry name" value="PMI_typeI_cat"/>
    <property type="match status" value="1"/>
</dbReference>
<dbReference type="Gene3D" id="2.60.120.10">
    <property type="entry name" value="Jelly Rolls"/>
    <property type="match status" value="2"/>
</dbReference>
<dbReference type="PIRSF" id="PIRSF001480">
    <property type="entry name" value="Mannose-6-phosphate_isomerase"/>
    <property type="match status" value="1"/>
</dbReference>
<comment type="caution">
    <text evidence="10">The sequence shown here is derived from an EMBL/GenBank/DDBJ whole genome shotgun (WGS) entry which is preliminary data.</text>
</comment>
<feature type="binding site" evidence="8">
    <location>
        <position position="117"/>
    </location>
    <ligand>
        <name>Zn(2+)</name>
        <dbReference type="ChEBI" id="CHEBI:29105"/>
    </ligand>
</feature>
<evidence type="ECO:0000259" key="9">
    <source>
        <dbReference type="Pfam" id="PF20511"/>
    </source>
</evidence>
<dbReference type="PRINTS" id="PR00714">
    <property type="entry name" value="MAN6PISMRASE"/>
</dbReference>
<protein>
    <recommendedName>
        <fullName evidence="3">mannose-6-phosphate isomerase</fullName>
        <ecNumber evidence="3">5.3.1.8</ecNumber>
    </recommendedName>
</protein>
<dbReference type="NCBIfam" id="TIGR00218">
    <property type="entry name" value="manA"/>
    <property type="match status" value="1"/>
</dbReference>
<feature type="binding site" evidence="8">
    <location>
        <position position="82"/>
    </location>
    <ligand>
        <name>Zn(2+)</name>
        <dbReference type="ChEBI" id="CHEBI:29105"/>
    </ligand>
</feature>
<feature type="domain" description="Phosphomannose isomerase type I catalytic" evidence="9">
    <location>
        <begin position="2"/>
        <end position="133"/>
    </location>
</feature>
<keyword evidence="11" id="KW-1185">Reference proteome</keyword>
<proteinExistence type="inferred from homology"/>
<dbReference type="InterPro" id="IPR046457">
    <property type="entry name" value="PMI_typeI_cat"/>
</dbReference>